<accession>A0AAX2UPS2</accession>
<dbReference type="PROSITE" id="PS00333">
    <property type="entry name" value="DNA_LIGASE_A2"/>
    <property type="match status" value="1"/>
</dbReference>
<dbReference type="Gene3D" id="1.10.3260.10">
    <property type="entry name" value="DNA ligase, ATP-dependent, N-terminal domain"/>
    <property type="match status" value="1"/>
</dbReference>
<evidence type="ECO:0000256" key="2">
    <source>
        <dbReference type="ARBA" id="ARBA00022598"/>
    </source>
</evidence>
<evidence type="ECO:0000256" key="3">
    <source>
        <dbReference type="ARBA" id="ARBA00022705"/>
    </source>
</evidence>
<dbReference type="GO" id="GO:0003677">
    <property type="term" value="F:DNA binding"/>
    <property type="evidence" value="ECO:0007669"/>
    <property type="project" value="InterPro"/>
</dbReference>
<dbReference type="SUPFAM" id="SSF50249">
    <property type="entry name" value="Nucleic acid-binding proteins"/>
    <property type="match status" value="1"/>
</dbReference>
<dbReference type="SUPFAM" id="SSF56091">
    <property type="entry name" value="DNA ligase/mRNA capping enzyme, catalytic domain"/>
    <property type="match status" value="1"/>
</dbReference>
<dbReference type="InterPro" id="IPR050326">
    <property type="entry name" value="NAD_dep_DNA_ligaseB"/>
</dbReference>
<dbReference type="EMBL" id="PDXJ01000026">
    <property type="protein sequence ID" value="TND51865.1"/>
    <property type="molecule type" value="Genomic_DNA"/>
</dbReference>
<dbReference type="Proteomes" id="UP000796104">
    <property type="component" value="Unassembled WGS sequence"/>
</dbReference>
<comment type="catalytic activity">
    <reaction evidence="8">
        <text>ATP + (deoxyribonucleotide)n-3'-hydroxyl + 5'-phospho-(deoxyribonucleotide)m = (deoxyribonucleotide)n+m + AMP + diphosphate.</text>
        <dbReference type="EC" id="6.5.1.1"/>
    </reaction>
</comment>
<evidence type="ECO:0000259" key="9">
    <source>
        <dbReference type="PROSITE" id="PS50160"/>
    </source>
</evidence>
<keyword evidence="2" id="KW-0436">Ligase</keyword>
<dbReference type="InterPro" id="IPR029319">
    <property type="entry name" value="DNA_ligase_OB"/>
</dbReference>
<dbReference type="RefSeq" id="WP_139495312.1">
    <property type="nucleotide sequence ID" value="NZ_CAWORL010000019.1"/>
</dbReference>
<dbReference type="InterPro" id="IPR016059">
    <property type="entry name" value="DNA_ligase_ATP-dep_CS"/>
</dbReference>
<dbReference type="InterPro" id="IPR012310">
    <property type="entry name" value="DNA_ligase_ATP-dep_cent"/>
</dbReference>
<gene>
    <name evidence="10" type="ORF">CF123_18525</name>
</gene>
<dbReference type="InterPro" id="IPR036599">
    <property type="entry name" value="DNA_ligase_N_sf"/>
</dbReference>
<dbReference type="GO" id="GO:0006281">
    <property type="term" value="P:DNA repair"/>
    <property type="evidence" value="ECO:0007669"/>
    <property type="project" value="UniProtKB-KW"/>
</dbReference>
<evidence type="ECO:0000256" key="5">
    <source>
        <dbReference type="ARBA" id="ARBA00022763"/>
    </source>
</evidence>
<evidence type="ECO:0000256" key="8">
    <source>
        <dbReference type="ARBA" id="ARBA00034003"/>
    </source>
</evidence>
<dbReference type="AlphaFoldDB" id="A0AAX2UPS2"/>
<keyword evidence="5" id="KW-0227">DNA damage</keyword>
<reference evidence="10" key="1">
    <citation type="submission" date="2017-10" db="EMBL/GenBank/DDBJ databases">
        <authorList>
            <person name="Colston S.M."/>
            <person name="Graf J."/>
        </authorList>
    </citation>
    <scope>NUCLEOTIDE SEQUENCE</scope>
    <source>
        <strain evidence="10">BAQ071013-135</strain>
    </source>
</reference>
<proteinExistence type="predicted"/>
<evidence type="ECO:0000256" key="7">
    <source>
        <dbReference type="ARBA" id="ARBA00023204"/>
    </source>
</evidence>
<dbReference type="CDD" id="cd08041">
    <property type="entry name" value="OBF_kDNA_ligase_like"/>
    <property type="match status" value="1"/>
</dbReference>
<keyword evidence="6" id="KW-0067">ATP-binding</keyword>
<dbReference type="InterPro" id="IPR012340">
    <property type="entry name" value="NA-bd_OB-fold"/>
</dbReference>
<organism evidence="10 11">
    <name type="scientific">Aeromonas veronii</name>
    <dbReference type="NCBI Taxonomy" id="654"/>
    <lineage>
        <taxon>Bacteria</taxon>
        <taxon>Pseudomonadati</taxon>
        <taxon>Pseudomonadota</taxon>
        <taxon>Gammaproteobacteria</taxon>
        <taxon>Aeromonadales</taxon>
        <taxon>Aeromonadaceae</taxon>
        <taxon>Aeromonas</taxon>
    </lineage>
</organism>
<keyword evidence="3" id="KW-0235">DNA replication</keyword>
<evidence type="ECO:0000256" key="4">
    <source>
        <dbReference type="ARBA" id="ARBA00022741"/>
    </source>
</evidence>
<keyword evidence="4" id="KW-0547">Nucleotide-binding</keyword>
<dbReference type="PANTHER" id="PTHR47810:SF1">
    <property type="entry name" value="DNA LIGASE B"/>
    <property type="match status" value="1"/>
</dbReference>
<protein>
    <recommendedName>
        <fullName evidence="9">ATP-dependent DNA ligase family profile domain-containing protein</fullName>
    </recommendedName>
</protein>
<name>A0AAX2UPS2_AERVE</name>
<dbReference type="PANTHER" id="PTHR47810">
    <property type="entry name" value="DNA LIGASE"/>
    <property type="match status" value="1"/>
</dbReference>
<dbReference type="GO" id="GO:0006310">
    <property type="term" value="P:DNA recombination"/>
    <property type="evidence" value="ECO:0007669"/>
    <property type="project" value="InterPro"/>
</dbReference>
<keyword evidence="7" id="KW-0234">DNA repair</keyword>
<evidence type="ECO:0000256" key="6">
    <source>
        <dbReference type="ARBA" id="ARBA00022840"/>
    </source>
</evidence>
<dbReference type="Pfam" id="PF14743">
    <property type="entry name" value="DNA_ligase_OB_2"/>
    <property type="match status" value="1"/>
</dbReference>
<dbReference type="GO" id="GO:0005524">
    <property type="term" value="F:ATP binding"/>
    <property type="evidence" value="ECO:0007669"/>
    <property type="project" value="UniProtKB-KW"/>
</dbReference>
<dbReference type="Gene3D" id="3.30.1490.70">
    <property type="match status" value="1"/>
</dbReference>
<dbReference type="GO" id="GO:0006260">
    <property type="term" value="P:DNA replication"/>
    <property type="evidence" value="ECO:0007669"/>
    <property type="project" value="UniProtKB-KW"/>
</dbReference>
<dbReference type="PROSITE" id="PS50160">
    <property type="entry name" value="DNA_LIGASE_A3"/>
    <property type="match status" value="1"/>
</dbReference>
<evidence type="ECO:0000256" key="1">
    <source>
        <dbReference type="ARBA" id="ARBA00001968"/>
    </source>
</evidence>
<dbReference type="Gene3D" id="3.30.470.30">
    <property type="entry name" value="DNA ligase/mRNA capping enzyme"/>
    <property type="match status" value="1"/>
</dbReference>
<evidence type="ECO:0000313" key="10">
    <source>
        <dbReference type="EMBL" id="TND51865.1"/>
    </source>
</evidence>
<comment type="caution">
    <text evidence="10">The sequence shown here is derived from an EMBL/GenBank/DDBJ whole genome shotgun (WGS) entry which is preliminary data.</text>
</comment>
<sequence length="466" mass="52579">MKHIYESFERIAAVSGNAKNDLLTEELKNADVLWAMKRALDPMLTYGIGKKTIKAAIKKLSGFGDKHMSVQEAELILAQLQDRTLKGGAAKAELARLYSTYSEESWHVLTRIITKDVRAGMSGKSVNRALGREEIIIFEVNLAHPYAAKRVKKWPVKIEIKHDGVRTICIADLSAKTAVFLSRTGKEFHAFRSLSSDVITFLTAGLNVSSGLVVLDGEVITGDFLKTVSEVRRKTFDAKDAEYHVFEFMTEREFVKGCSLPEERRRGRLELLFRRAAETLGEAEMDNLAVKLIEQEIASNDEEVRAKFREKFSMGFEGIIVKQTHTFYERSRNNGYLKLKDEVETAGEVDLKVIGVYEGEGKYEGMAGGIIVDFNGVEVRIGGGFTDKQRAEIWADYTGRVVTYTSVSWEEELDEMITVTHTVKPSGQSIIGRLVEVKYHEITNYGSMRHGRFHRFRDILEKGKLV</sequence>
<reference evidence="10" key="2">
    <citation type="journal article" date="2019" name="PLoS ONE">
        <title>Identification and characterization of putative Aeromonas spp. T3SS effectors.</title>
        <authorList>
            <person name="Rangel L.T."/>
            <person name="Marden J."/>
            <person name="Colston S."/>
            <person name="Setubal J.C."/>
            <person name="Graf J."/>
            <person name="Gogarten J.P."/>
        </authorList>
    </citation>
    <scope>NUCLEOTIDE SEQUENCE</scope>
    <source>
        <strain evidence="10">BAQ071013-135</strain>
    </source>
</reference>
<feature type="domain" description="ATP-dependent DNA ligase family profile" evidence="9">
    <location>
        <begin position="238"/>
        <end position="372"/>
    </location>
</feature>
<dbReference type="Pfam" id="PF01068">
    <property type="entry name" value="DNA_ligase_A_M"/>
    <property type="match status" value="1"/>
</dbReference>
<comment type="cofactor">
    <cofactor evidence="1">
        <name>a divalent metal cation</name>
        <dbReference type="ChEBI" id="CHEBI:60240"/>
    </cofactor>
</comment>
<dbReference type="GO" id="GO:0003910">
    <property type="term" value="F:DNA ligase (ATP) activity"/>
    <property type="evidence" value="ECO:0007669"/>
    <property type="project" value="UniProtKB-EC"/>
</dbReference>
<dbReference type="Gene3D" id="2.40.50.140">
    <property type="entry name" value="Nucleic acid-binding proteins"/>
    <property type="match status" value="1"/>
</dbReference>
<evidence type="ECO:0000313" key="11">
    <source>
        <dbReference type="Proteomes" id="UP000796104"/>
    </source>
</evidence>